<keyword evidence="3" id="KW-0812">Transmembrane</keyword>
<keyword evidence="7" id="KW-1185">Reference proteome</keyword>
<evidence type="ECO:0000256" key="2">
    <source>
        <dbReference type="ARBA" id="ARBA00009166"/>
    </source>
</evidence>
<reference evidence="6" key="2">
    <citation type="submission" date="2022-06" db="UniProtKB">
        <authorList>
            <consortium name="EnsemblMetazoa"/>
        </authorList>
    </citation>
    <scope>IDENTIFICATION</scope>
    <source>
        <strain evidence="6">PS312</strain>
    </source>
</reference>
<comment type="similarity">
    <text evidence="2">Belongs to the nematode receptor-like protein srd family.</text>
</comment>
<evidence type="ECO:0000313" key="6">
    <source>
        <dbReference type="EnsemblMetazoa" id="PPA40520.1"/>
    </source>
</evidence>
<organism evidence="6 7">
    <name type="scientific">Pristionchus pacificus</name>
    <name type="common">Parasitic nematode worm</name>
    <dbReference type="NCBI Taxonomy" id="54126"/>
    <lineage>
        <taxon>Eukaryota</taxon>
        <taxon>Metazoa</taxon>
        <taxon>Ecdysozoa</taxon>
        <taxon>Nematoda</taxon>
        <taxon>Chromadorea</taxon>
        <taxon>Rhabditida</taxon>
        <taxon>Rhabditina</taxon>
        <taxon>Diplogasteromorpha</taxon>
        <taxon>Diplogasteroidea</taxon>
        <taxon>Neodiplogasteridae</taxon>
        <taxon>Pristionchus</taxon>
    </lineage>
</organism>
<accession>A0A8R1YZZ3</accession>
<keyword evidence="4" id="KW-1133">Transmembrane helix</keyword>
<proteinExistence type="inferred from homology"/>
<dbReference type="Pfam" id="PF10317">
    <property type="entry name" value="7TM_GPCR_Srd"/>
    <property type="match status" value="1"/>
</dbReference>
<dbReference type="PANTHER" id="PTHR22945">
    <property type="entry name" value="SERPENTINE RECEPTOR, CLASS D DELTA"/>
    <property type="match status" value="1"/>
</dbReference>
<dbReference type="EnsemblMetazoa" id="PPA40520.1">
    <property type="protein sequence ID" value="PPA40520.1"/>
    <property type="gene ID" value="WBGene00278889"/>
</dbReference>
<dbReference type="Proteomes" id="UP000005239">
    <property type="component" value="Unassembled WGS sequence"/>
</dbReference>
<sequence length="260" mass="29630">PEIGIVDDKYTGYSILLLYGCVIECFSIIAHFFVDGRIFVSSSSVVIISYGPCLSVADVSCAIATGFLNLNMIQSGSITALTRILQKKDNFYGWRLRFIIWILYFPFPFHIAYFIQTVTPRVLCGYSDVTMLTPAIVIGYMILYSLCVYSYIFIARSKLHSLLDEQKEFMNHLTRTTHVSLARVSNTIFLNIHLINVQALTIHAFLPLFLTTGMAVMATVQDLFHIHSASIEGLVYDVRTKRNLCAYICFYHRKNYKKIP</sequence>
<dbReference type="AlphaFoldDB" id="A0A2A6C3C1"/>
<dbReference type="GO" id="GO:0016020">
    <property type="term" value="C:membrane"/>
    <property type="evidence" value="ECO:0007669"/>
    <property type="project" value="UniProtKB-SubCell"/>
</dbReference>
<dbReference type="InterPro" id="IPR050920">
    <property type="entry name" value="Nematode_rcpt-like_delta"/>
</dbReference>
<keyword evidence="5" id="KW-0472">Membrane</keyword>
<evidence type="ECO:0000256" key="5">
    <source>
        <dbReference type="ARBA" id="ARBA00023136"/>
    </source>
</evidence>
<evidence type="ECO:0000256" key="1">
    <source>
        <dbReference type="ARBA" id="ARBA00004141"/>
    </source>
</evidence>
<protein>
    <submittedName>
        <fullName evidence="6">G protein-coupled receptor</fullName>
    </submittedName>
</protein>
<evidence type="ECO:0000256" key="4">
    <source>
        <dbReference type="ARBA" id="ARBA00022989"/>
    </source>
</evidence>
<name>A0A2A6C3C1_PRIPA</name>
<evidence type="ECO:0000313" key="7">
    <source>
        <dbReference type="Proteomes" id="UP000005239"/>
    </source>
</evidence>
<reference evidence="7" key="1">
    <citation type="journal article" date="2008" name="Nat. Genet.">
        <title>The Pristionchus pacificus genome provides a unique perspective on nematode lifestyle and parasitism.</title>
        <authorList>
            <person name="Dieterich C."/>
            <person name="Clifton S.W."/>
            <person name="Schuster L.N."/>
            <person name="Chinwalla A."/>
            <person name="Delehaunty K."/>
            <person name="Dinkelacker I."/>
            <person name="Fulton L."/>
            <person name="Fulton R."/>
            <person name="Godfrey J."/>
            <person name="Minx P."/>
            <person name="Mitreva M."/>
            <person name="Roeseler W."/>
            <person name="Tian H."/>
            <person name="Witte H."/>
            <person name="Yang S.P."/>
            <person name="Wilson R.K."/>
            <person name="Sommer R.J."/>
        </authorList>
    </citation>
    <scope>NUCLEOTIDE SEQUENCE [LARGE SCALE GENOMIC DNA]</scope>
    <source>
        <strain evidence="7">PS312</strain>
    </source>
</reference>
<evidence type="ECO:0000256" key="3">
    <source>
        <dbReference type="ARBA" id="ARBA00022692"/>
    </source>
</evidence>
<comment type="subcellular location">
    <subcellularLocation>
        <location evidence="1">Membrane</location>
        <topology evidence="1">Multi-pass membrane protein</topology>
    </subcellularLocation>
</comment>
<accession>A0A2A6C3C1</accession>
<dbReference type="PANTHER" id="PTHR22945:SF40">
    <property type="entry name" value="SERPENTINE RECEPTOR, CLASS D (DELTA)-RELATED"/>
    <property type="match status" value="1"/>
</dbReference>
<gene>
    <name evidence="6" type="primary">WBGene00278889</name>
</gene>
<dbReference type="InterPro" id="IPR019421">
    <property type="entry name" value="7TM_GPCR_serpentine_rcpt_Srd"/>
</dbReference>